<feature type="compositionally biased region" description="Low complexity" evidence="1">
    <location>
        <begin position="95"/>
        <end position="106"/>
    </location>
</feature>
<feature type="region of interest" description="Disordered" evidence="1">
    <location>
        <begin position="1"/>
        <end position="275"/>
    </location>
</feature>
<feature type="compositionally biased region" description="Basic and acidic residues" evidence="1">
    <location>
        <begin position="50"/>
        <end position="60"/>
    </location>
</feature>
<feature type="compositionally biased region" description="Low complexity" evidence="1">
    <location>
        <begin position="299"/>
        <end position="318"/>
    </location>
</feature>
<proteinExistence type="predicted"/>
<dbReference type="Proteomes" id="UP001489004">
    <property type="component" value="Unassembled WGS sequence"/>
</dbReference>
<sequence>MQDSRQVNLQGPPGGGQSLGEADAVTDPATLDRKGHRKQKRSLTKRIKDRLRLSRNKDDPPSASSSSSSSSDEEDARPGQGTKGVTTGIQGLTPAAAAAGGVTASAHKGTHDVARGEGLQPTGLGSTAGAPKGTHATSGAAAGTGQRSTAGSHAATLPSRDVALPGIQPAGSTPAIANVATARQTPKESPDIAAAGQHSAAGRHDVPKPRPNAAMPGVDQTASGVDQTASGTRAEESGISSTPKYTPSPIEYEGEPSRIEYEGEPSIEYESGAAAPTALNPSEIQSLVERAMELIPGLGSSTTTGTATAADGGTAAGSEPKSLVGRALEYVPGFGSGTTTTATHQTERAAASDATAAHPGTAAATPAAGEGAKHAPAADTRPAGQAAVEE</sequence>
<keyword evidence="3" id="KW-1185">Reference proteome</keyword>
<organism evidence="2 3">
    <name type="scientific">[Myrmecia] bisecta</name>
    <dbReference type="NCBI Taxonomy" id="41462"/>
    <lineage>
        <taxon>Eukaryota</taxon>
        <taxon>Viridiplantae</taxon>
        <taxon>Chlorophyta</taxon>
        <taxon>core chlorophytes</taxon>
        <taxon>Trebouxiophyceae</taxon>
        <taxon>Trebouxiales</taxon>
        <taxon>Trebouxiaceae</taxon>
        <taxon>Myrmecia</taxon>
    </lineage>
</organism>
<feature type="compositionally biased region" description="Low complexity" evidence="1">
    <location>
        <begin position="338"/>
        <end position="378"/>
    </location>
</feature>
<feature type="compositionally biased region" description="Low complexity" evidence="1">
    <location>
        <begin position="133"/>
        <end position="152"/>
    </location>
</feature>
<accession>A0AAW1PCR7</accession>
<feature type="region of interest" description="Disordered" evidence="1">
    <location>
        <begin position="295"/>
        <end position="390"/>
    </location>
</feature>
<dbReference type="AlphaFoldDB" id="A0AAW1PCR7"/>
<evidence type="ECO:0000313" key="3">
    <source>
        <dbReference type="Proteomes" id="UP001489004"/>
    </source>
</evidence>
<feature type="compositionally biased region" description="Basic residues" evidence="1">
    <location>
        <begin position="34"/>
        <end position="49"/>
    </location>
</feature>
<evidence type="ECO:0000256" key="1">
    <source>
        <dbReference type="SAM" id="MobiDB-lite"/>
    </source>
</evidence>
<dbReference type="EMBL" id="JALJOR010000014">
    <property type="protein sequence ID" value="KAK9806090.1"/>
    <property type="molecule type" value="Genomic_DNA"/>
</dbReference>
<name>A0AAW1PCR7_9CHLO</name>
<gene>
    <name evidence="2" type="ORF">WJX72_000967</name>
</gene>
<reference evidence="2 3" key="1">
    <citation type="journal article" date="2024" name="Nat. Commun.">
        <title>Phylogenomics reveals the evolutionary origins of lichenization in chlorophyte algae.</title>
        <authorList>
            <person name="Puginier C."/>
            <person name="Libourel C."/>
            <person name="Otte J."/>
            <person name="Skaloud P."/>
            <person name="Haon M."/>
            <person name="Grisel S."/>
            <person name="Petersen M."/>
            <person name="Berrin J.G."/>
            <person name="Delaux P.M."/>
            <person name="Dal Grande F."/>
            <person name="Keller J."/>
        </authorList>
    </citation>
    <scope>NUCLEOTIDE SEQUENCE [LARGE SCALE GENOMIC DNA]</scope>
    <source>
        <strain evidence="2 3">SAG 2043</strain>
    </source>
</reference>
<protein>
    <submittedName>
        <fullName evidence="2">Uncharacterized protein</fullName>
    </submittedName>
</protein>
<evidence type="ECO:0000313" key="2">
    <source>
        <dbReference type="EMBL" id="KAK9806090.1"/>
    </source>
</evidence>
<comment type="caution">
    <text evidence="2">The sequence shown here is derived from an EMBL/GenBank/DDBJ whole genome shotgun (WGS) entry which is preliminary data.</text>
</comment>
<feature type="compositionally biased region" description="Low complexity" evidence="1">
    <location>
        <begin position="61"/>
        <end position="70"/>
    </location>
</feature>
<feature type="compositionally biased region" description="Polar residues" evidence="1">
    <location>
        <begin position="220"/>
        <end position="231"/>
    </location>
</feature>